<dbReference type="SUPFAM" id="SSF53067">
    <property type="entry name" value="Actin-like ATPase domain"/>
    <property type="match status" value="2"/>
</dbReference>
<accession>A0ABY5MBB6</accession>
<dbReference type="PANTHER" id="PTHR30005">
    <property type="entry name" value="EXOPOLYPHOSPHATASE"/>
    <property type="match status" value="1"/>
</dbReference>
<keyword evidence="3" id="KW-1185">Reference proteome</keyword>
<dbReference type="RefSeq" id="WP_232398241.1">
    <property type="nucleotide sequence ID" value="NZ_CP102173.1"/>
</dbReference>
<feature type="domain" description="Ppx/GppA phosphatase N-terminal" evidence="1">
    <location>
        <begin position="22"/>
        <end position="300"/>
    </location>
</feature>
<dbReference type="Pfam" id="PF02541">
    <property type="entry name" value="Ppx-GppA"/>
    <property type="match status" value="1"/>
</dbReference>
<dbReference type="InterPro" id="IPR050273">
    <property type="entry name" value="GppA/Ppx_hydrolase"/>
</dbReference>
<evidence type="ECO:0000313" key="3">
    <source>
        <dbReference type="Proteomes" id="UP001316184"/>
    </source>
</evidence>
<reference evidence="2 3" key="1">
    <citation type="submission" date="2022-08" db="EMBL/GenBank/DDBJ databases">
        <title>novel species in genus Aeromicrobium.</title>
        <authorList>
            <person name="Ye L."/>
        </authorList>
    </citation>
    <scope>NUCLEOTIDE SEQUENCE [LARGE SCALE GENOMIC DNA]</scope>
    <source>
        <strain evidence="3">zg-Y1379</strain>
    </source>
</reference>
<organism evidence="2 3">
    <name type="scientific">Aeromicrobium wangtongii</name>
    <dbReference type="NCBI Taxonomy" id="2969247"/>
    <lineage>
        <taxon>Bacteria</taxon>
        <taxon>Bacillati</taxon>
        <taxon>Actinomycetota</taxon>
        <taxon>Actinomycetes</taxon>
        <taxon>Propionibacteriales</taxon>
        <taxon>Nocardioidaceae</taxon>
        <taxon>Aeromicrobium</taxon>
    </lineage>
</organism>
<protein>
    <submittedName>
        <fullName evidence="2">Ppx/GppA family phosphatase</fullName>
    </submittedName>
</protein>
<evidence type="ECO:0000313" key="2">
    <source>
        <dbReference type="EMBL" id="UUP14416.1"/>
    </source>
</evidence>
<evidence type="ECO:0000259" key="1">
    <source>
        <dbReference type="Pfam" id="PF02541"/>
    </source>
</evidence>
<dbReference type="Proteomes" id="UP001316184">
    <property type="component" value="Chromosome"/>
</dbReference>
<name>A0ABY5MBB6_9ACTN</name>
<sequence length="310" mass="32873">MPEPRSRVAAIDCGTNSIRLLVSDIDGDEKTDLLREMRIVRLGEGVDRTGHLSEEAIQRTLQATREYAEIIAMFGVTHIRFCATSAVRDADNAVELEDAVEGILGVRLEVLAGLDEAQASFVGATRDLPGGRTLVVDIGGGSTELVVGTGDDIEWSVSLDIGSVRLTERFLGTDPASVADVTACIEHVDSVLAPVVEQIAPVDTFVGVAGTITTVAAHSLALPSYDSQAIHLARLHLTDVSAACLSLVQMSVADRRRLPFMHPGRADVIGGGAIILDRLVALLPLRTDTLVVSEHDILDGIVWGTVSTPS</sequence>
<dbReference type="Gene3D" id="3.30.420.40">
    <property type="match status" value="1"/>
</dbReference>
<dbReference type="EMBL" id="CP102173">
    <property type="protein sequence ID" value="UUP14416.1"/>
    <property type="molecule type" value="Genomic_DNA"/>
</dbReference>
<dbReference type="PANTHER" id="PTHR30005:SF13">
    <property type="entry name" value="EXOPOLYPHOSPHATASE 2"/>
    <property type="match status" value="1"/>
</dbReference>
<proteinExistence type="predicted"/>
<dbReference type="CDD" id="cd24119">
    <property type="entry name" value="ASKHA_NBD_MtPPX2-like"/>
    <property type="match status" value="1"/>
</dbReference>
<gene>
    <name evidence="2" type="ORF">NQV15_03625</name>
</gene>
<dbReference type="Gene3D" id="3.30.420.150">
    <property type="entry name" value="Exopolyphosphatase. Domain 2"/>
    <property type="match status" value="1"/>
</dbReference>
<dbReference type="InterPro" id="IPR003695">
    <property type="entry name" value="Ppx_GppA_N"/>
</dbReference>
<dbReference type="InterPro" id="IPR043129">
    <property type="entry name" value="ATPase_NBD"/>
</dbReference>